<evidence type="ECO:0000256" key="1">
    <source>
        <dbReference type="SAM" id="SignalP"/>
    </source>
</evidence>
<dbReference type="InterPro" id="IPR011990">
    <property type="entry name" value="TPR-like_helical_dom_sf"/>
</dbReference>
<proteinExistence type="predicted"/>
<keyword evidence="1" id="KW-0732">Signal</keyword>
<evidence type="ECO:0000313" key="2">
    <source>
        <dbReference type="EMBL" id="WAV90812.1"/>
    </source>
</evidence>
<dbReference type="SUPFAM" id="SSF81901">
    <property type="entry name" value="HCP-like"/>
    <property type="match status" value="1"/>
</dbReference>
<gene>
    <name evidence="2" type="ORF">NB646_08205</name>
</gene>
<sequence length="367" mass="42889">MKNRTRKWAGVFLCIFFASLKAFAEPVSIEGQKTSSWTDYFSRFLVFWQDDADRKADTSQHSTDVWKKIPVDFSDFLPDNLPGISEYRQAMKYRLWQNRPSHQEQEVYDLFGISAQKGNVLALMKQYEMYQENQDTSEDGKRFFANRLSEACQQVYPVAVTGNPDAQYLYARYCMNFKSAQAQSWYVRAMKQYRTFADRNVPYAQYMLGEVYRYYGEEKTAQDWFMLSAKNGNAEAVCRVKLNVFHESELWKNLGPEVKGNNSCAVYQALRLVSQMNTNKAVAHAATQLLMQIPVGYARKGFEESGYHFYSHQRPLDLVFSGQHEELTESQLEKSKMLVEKYKNNKAEFVDEYLDKFDWNRLSPFGD</sequence>
<accession>A0A9E9NTQ2</accession>
<organism evidence="2">
    <name type="scientific">Oxalobacter aliiformigenes</name>
    <dbReference type="NCBI Taxonomy" id="2946593"/>
    <lineage>
        <taxon>Bacteria</taxon>
        <taxon>Pseudomonadati</taxon>
        <taxon>Pseudomonadota</taxon>
        <taxon>Betaproteobacteria</taxon>
        <taxon>Burkholderiales</taxon>
        <taxon>Oxalobacteraceae</taxon>
        <taxon>Oxalobacter</taxon>
    </lineage>
</organism>
<dbReference type="Gene3D" id="1.25.40.10">
    <property type="entry name" value="Tetratricopeptide repeat domain"/>
    <property type="match status" value="1"/>
</dbReference>
<protein>
    <recommendedName>
        <fullName evidence="3">Sel1 repeat family protein</fullName>
    </recommendedName>
</protein>
<feature type="signal peptide" evidence="1">
    <location>
        <begin position="1"/>
        <end position="24"/>
    </location>
</feature>
<feature type="chain" id="PRO_5039308098" description="Sel1 repeat family protein" evidence="1">
    <location>
        <begin position="25"/>
        <end position="367"/>
    </location>
</feature>
<reference evidence="2" key="1">
    <citation type="journal article" date="2022" name="Front. Microbiol.">
        <title>New perspectives on an old grouping: The genomic and phenotypic variability of Oxalobacter formigenes and the implications for calcium oxalate stone prevention.</title>
        <authorList>
            <person name="Chmiel J.A."/>
            <person name="Carr C."/>
            <person name="Stuivenberg G.A."/>
            <person name="Venema R."/>
            <person name="Chanyi R.M."/>
            <person name="Al K.F."/>
            <person name="Giguere D."/>
            <person name="Say H."/>
            <person name="Akouris P.P."/>
            <person name="Dominguez Romero S.A."/>
            <person name="Kwong A."/>
            <person name="Tai V."/>
            <person name="Koval S.F."/>
            <person name="Razvi H."/>
            <person name="Bjazevic J."/>
            <person name="Burton J.P."/>
        </authorList>
    </citation>
    <scope>NUCLEOTIDE SEQUENCE</scope>
    <source>
        <strain evidence="2">OxK</strain>
    </source>
</reference>
<dbReference type="EMBL" id="CP098251">
    <property type="protein sequence ID" value="WAV90812.1"/>
    <property type="molecule type" value="Genomic_DNA"/>
</dbReference>
<dbReference type="RefSeq" id="WP_269315754.1">
    <property type="nucleotide sequence ID" value="NZ_CP098251.1"/>
</dbReference>
<dbReference type="AlphaFoldDB" id="A0A9E9NTQ2"/>
<dbReference type="Proteomes" id="UP001164819">
    <property type="component" value="Chromosome"/>
</dbReference>
<evidence type="ECO:0008006" key="3">
    <source>
        <dbReference type="Google" id="ProtNLM"/>
    </source>
</evidence>
<name>A0A9E9NTQ2_9BURK</name>